<dbReference type="CDD" id="cd04301">
    <property type="entry name" value="NAT_SF"/>
    <property type="match status" value="1"/>
</dbReference>
<dbReference type="GeneID" id="81126087"/>
<dbReference type="RefSeq" id="WP_284031216.1">
    <property type="nucleotide sequence ID" value="NZ_CP126154.1"/>
</dbReference>
<dbReference type="PANTHER" id="PTHR43877:SF2">
    <property type="entry name" value="AMINOALKYLPHOSPHONATE N-ACETYLTRANSFERASE-RELATED"/>
    <property type="match status" value="1"/>
</dbReference>
<accession>A0ABD5WEM9</accession>
<organism evidence="4 5">
    <name type="scientific">Halobaculum lipolyticum</name>
    <dbReference type="NCBI Taxonomy" id="3032001"/>
    <lineage>
        <taxon>Archaea</taxon>
        <taxon>Methanobacteriati</taxon>
        <taxon>Methanobacteriota</taxon>
        <taxon>Stenosarchaea group</taxon>
        <taxon>Halobacteria</taxon>
        <taxon>Halobacteriales</taxon>
        <taxon>Haloferacaceae</taxon>
        <taxon>Halobaculum</taxon>
    </lineage>
</organism>
<evidence type="ECO:0000313" key="5">
    <source>
        <dbReference type="Proteomes" id="UP001596461"/>
    </source>
</evidence>
<evidence type="ECO:0000256" key="1">
    <source>
        <dbReference type="ARBA" id="ARBA00022679"/>
    </source>
</evidence>
<dbReference type="EMBL" id="JBHTAH010000022">
    <property type="protein sequence ID" value="MFC7071353.1"/>
    <property type="molecule type" value="Genomic_DNA"/>
</dbReference>
<gene>
    <name evidence="4" type="ORF">ACFQL9_17035</name>
</gene>
<keyword evidence="2 4" id="KW-0012">Acyltransferase</keyword>
<evidence type="ECO:0000256" key="2">
    <source>
        <dbReference type="ARBA" id="ARBA00023315"/>
    </source>
</evidence>
<dbReference type="SUPFAM" id="SSF55729">
    <property type="entry name" value="Acyl-CoA N-acyltransferases (Nat)"/>
    <property type="match status" value="1"/>
</dbReference>
<dbReference type="GO" id="GO:0016746">
    <property type="term" value="F:acyltransferase activity"/>
    <property type="evidence" value="ECO:0007669"/>
    <property type="project" value="UniProtKB-KW"/>
</dbReference>
<name>A0ABD5WEM9_9EURY</name>
<proteinExistence type="predicted"/>
<dbReference type="PANTHER" id="PTHR43877">
    <property type="entry name" value="AMINOALKYLPHOSPHONATE N-ACETYLTRANSFERASE-RELATED-RELATED"/>
    <property type="match status" value="1"/>
</dbReference>
<sequence length="185" mass="19889">MTPDGADGDGRPGERVVVDRGTIEDVDATAELWVDLARDQRAHGSHLLAAPNRESAGDAVAHAVVTGGLLVARATDRGGGGDRTADGRDVVGFVTFGRESGRYRQDVERGSVYNLYVREAYRDAGVGSRLLHGAERALAETGADLVSLEAMAGNLDARRFYERHGYHEHRVEMEKSLEAVGNDSD</sequence>
<dbReference type="InterPro" id="IPR000182">
    <property type="entry name" value="GNAT_dom"/>
</dbReference>
<feature type="domain" description="N-acetyltransferase" evidence="3">
    <location>
        <begin position="16"/>
        <end position="185"/>
    </location>
</feature>
<keyword evidence="5" id="KW-1185">Reference proteome</keyword>
<protein>
    <submittedName>
        <fullName evidence="4">GNAT family N-acetyltransferase</fullName>
        <ecNumber evidence="4">2.3.1.-</ecNumber>
    </submittedName>
</protein>
<dbReference type="AlphaFoldDB" id="A0ABD5WEM9"/>
<dbReference type="Pfam" id="PF00583">
    <property type="entry name" value="Acetyltransf_1"/>
    <property type="match status" value="1"/>
</dbReference>
<dbReference type="InterPro" id="IPR016181">
    <property type="entry name" value="Acyl_CoA_acyltransferase"/>
</dbReference>
<dbReference type="PROSITE" id="PS51186">
    <property type="entry name" value="GNAT"/>
    <property type="match status" value="1"/>
</dbReference>
<dbReference type="Gene3D" id="3.40.630.30">
    <property type="match status" value="1"/>
</dbReference>
<comment type="caution">
    <text evidence="4">The sequence shown here is derived from an EMBL/GenBank/DDBJ whole genome shotgun (WGS) entry which is preliminary data.</text>
</comment>
<dbReference type="Proteomes" id="UP001596461">
    <property type="component" value="Unassembled WGS sequence"/>
</dbReference>
<dbReference type="EC" id="2.3.1.-" evidence="4"/>
<reference evidence="4 5" key="1">
    <citation type="journal article" date="2019" name="Int. J. Syst. Evol. Microbiol.">
        <title>The Global Catalogue of Microorganisms (GCM) 10K type strain sequencing project: providing services to taxonomists for standard genome sequencing and annotation.</title>
        <authorList>
            <consortium name="The Broad Institute Genomics Platform"/>
            <consortium name="The Broad Institute Genome Sequencing Center for Infectious Disease"/>
            <person name="Wu L."/>
            <person name="Ma J."/>
        </authorList>
    </citation>
    <scope>NUCLEOTIDE SEQUENCE [LARGE SCALE GENOMIC DNA]</scope>
    <source>
        <strain evidence="4 5">DT31</strain>
    </source>
</reference>
<dbReference type="InterPro" id="IPR050832">
    <property type="entry name" value="Bact_Acetyltransf"/>
</dbReference>
<keyword evidence="1 4" id="KW-0808">Transferase</keyword>
<evidence type="ECO:0000259" key="3">
    <source>
        <dbReference type="PROSITE" id="PS51186"/>
    </source>
</evidence>
<evidence type="ECO:0000313" key="4">
    <source>
        <dbReference type="EMBL" id="MFC7071353.1"/>
    </source>
</evidence>